<evidence type="ECO:0000313" key="3">
    <source>
        <dbReference type="Proteomes" id="UP000659654"/>
    </source>
</evidence>
<accession>A0A1I7STB9</accession>
<dbReference type="WBParaSite" id="BXY_1628900.1">
    <property type="protein sequence ID" value="BXY_1628900.1"/>
    <property type="gene ID" value="BXY_1628900"/>
</dbReference>
<sequence length="130" mass="15886">MANISRSQSFSGRTDISSPGIYFPVTNCYPYRYYNDYSLHDEYVTDKYRVNTPLFYKPKFPRPHYAVDYKPNHTQYFTSPYQYFSGYRHREYNYAFPYHKNRSADPYYDSYIRAAYYSPYNLETYDVLLR</sequence>
<gene>
    <name evidence="1" type="ORF">BXYJ_LOCUS6723</name>
</gene>
<evidence type="ECO:0000313" key="2">
    <source>
        <dbReference type="Proteomes" id="UP000095284"/>
    </source>
</evidence>
<dbReference type="OrthoDB" id="10273801at2759"/>
<keyword evidence="3" id="KW-1185">Reference proteome</keyword>
<dbReference type="EMBL" id="CAJFDI010000003">
    <property type="protein sequence ID" value="CAD5221528.1"/>
    <property type="molecule type" value="Genomic_DNA"/>
</dbReference>
<name>A0A1I7STB9_BURXY</name>
<evidence type="ECO:0000313" key="1">
    <source>
        <dbReference type="EMBL" id="CAD5221528.1"/>
    </source>
</evidence>
<evidence type="ECO:0000313" key="4">
    <source>
        <dbReference type="WBParaSite" id="BXY_1628900.1"/>
    </source>
</evidence>
<reference evidence="1" key="2">
    <citation type="submission" date="2020-09" db="EMBL/GenBank/DDBJ databases">
        <authorList>
            <person name="Kikuchi T."/>
        </authorList>
    </citation>
    <scope>NUCLEOTIDE SEQUENCE</scope>
    <source>
        <strain evidence="1">Ka4C1</strain>
    </source>
</reference>
<proteinExistence type="predicted"/>
<dbReference type="Proteomes" id="UP000582659">
    <property type="component" value="Unassembled WGS sequence"/>
</dbReference>
<dbReference type="EMBL" id="CAJFCV020000003">
    <property type="protein sequence ID" value="CAG9108583.1"/>
    <property type="molecule type" value="Genomic_DNA"/>
</dbReference>
<organism evidence="2 4">
    <name type="scientific">Bursaphelenchus xylophilus</name>
    <name type="common">Pinewood nematode worm</name>
    <name type="synonym">Aphelenchoides xylophilus</name>
    <dbReference type="NCBI Taxonomy" id="6326"/>
    <lineage>
        <taxon>Eukaryota</taxon>
        <taxon>Metazoa</taxon>
        <taxon>Ecdysozoa</taxon>
        <taxon>Nematoda</taxon>
        <taxon>Chromadorea</taxon>
        <taxon>Rhabditida</taxon>
        <taxon>Tylenchina</taxon>
        <taxon>Tylenchomorpha</taxon>
        <taxon>Aphelenchoidea</taxon>
        <taxon>Aphelenchoididae</taxon>
        <taxon>Bursaphelenchus</taxon>
    </lineage>
</organism>
<reference evidence="4" key="1">
    <citation type="submission" date="2016-11" db="UniProtKB">
        <authorList>
            <consortium name="WormBaseParasite"/>
        </authorList>
    </citation>
    <scope>IDENTIFICATION</scope>
</reference>
<dbReference type="AlphaFoldDB" id="A0A1I7STB9"/>
<protein>
    <submittedName>
        <fullName evidence="1">(pine wood nematode) hypothetical protein</fullName>
    </submittedName>
</protein>
<dbReference type="Proteomes" id="UP000095284">
    <property type="component" value="Unplaced"/>
</dbReference>
<dbReference type="Proteomes" id="UP000659654">
    <property type="component" value="Unassembled WGS sequence"/>
</dbReference>